<dbReference type="InParanoid" id="A0A0C2XGI6"/>
<sequence>MSKTSRPSGASGAELGSKKSQSNLRYYCTLREKRERMLPAFLAQEKSVRRTCDLPTTCIPFNMRNAPAHRLNATNRTKLALFGANAGWSEVAKTSNWHSTSDILTL</sequence>
<feature type="region of interest" description="Disordered" evidence="1">
    <location>
        <begin position="1"/>
        <end position="20"/>
    </location>
</feature>
<dbReference type="EMBL" id="KN818230">
    <property type="protein sequence ID" value="KIL68008.1"/>
    <property type="molecule type" value="Genomic_DNA"/>
</dbReference>
<evidence type="ECO:0000313" key="2">
    <source>
        <dbReference type="EMBL" id="KIL68008.1"/>
    </source>
</evidence>
<accession>A0A0C2XGI6</accession>
<protein>
    <submittedName>
        <fullName evidence="2">Uncharacterized protein</fullName>
    </submittedName>
</protein>
<organism evidence="2 3">
    <name type="scientific">Amanita muscaria (strain Koide BX008)</name>
    <dbReference type="NCBI Taxonomy" id="946122"/>
    <lineage>
        <taxon>Eukaryota</taxon>
        <taxon>Fungi</taxon>
        <taxon>Dikarya</taxon>
        <taxon>Basidiomycota</taxon>
        <taxon>Agaricomycotina</taxon>
        <taxon>Agaricomycetes</taxon>
        <taxon>Agaricomycetidae</taxon>
        <taxon>Agaricales</taxon>
        <taxon>Pluteineae</taxon>
        <taxon>Amanitaceae</taxon>
        <taxon>Amanita</taxon>
    </lineage>
</organism>
<keyword evidence="3" id="KW-1185">Reference proteome</keyword>
<dbReference type="AlphaFoldDB" id="A0A0C2XGI6"/>
<reference evidence="2 3" key="1">
    <citation type="submission" date="2014-04" db="EMBL/GenBank/DDBJ databases">
        <title>Evolutionary Origins and Diversification of the Mycorrhizal Mutualists.</title>
        <authorList>
            <consortium name="DOE Joint Genome Institute"/>
            <consortium name="Mycorrhizal Genomics Consortium"/>
            <person name="Kohler A."/>
            <person name="Kuo A."/>
            <person name="Nagy L.G."/>
            <person name="Floudas D."/>
            <person name="Copeland A."/>
            <person name="Barry K.W."/>
            <person name="Cichocki N."/>
            <person name="Veneault-Fourrey C."/>
            <person name="LaButti K."/>
            <person name="Lindquist E.A."/>
            <person name="Lipzen A."/>
            <person name="Lundell T."/>
            <person name="Morin E."/>
            <person name="Murat C."/>
            <person name="Riley R."/>
            <person name="Ohm R."/>
            <person name="Sun H."/>
            <person name="Tunlid A."/>
            <person name="Henrissat B."/>
            <person name="Grigoriev I.V."/>
            <person name="Hibbett D.S."/>
            <person name="Martin F."/>
        </authorList>
    </citation>
    <scope>NUCLEOTIDE SEQUENCE [LARGE SCALE GENOMIC DNA]</scope>
    <source>
        <strain evidence="2 3">Koide BX008</strain>
    </source>
</reference>
<evidence type="ECO:0000256" key="1">
    <source>
        <dbReference type="SAM" id="MobiDB-lite"/>
    </source>
</evidence>
<name>A0A0C2XGI6_AMAMK</name>
<dbReference type="Proteomes" id="UP000054549">
    <property type="component" value="Unassembled WGS sequence"/>
</dbReference>
<evidence type="ECO:0000313" key="3">
    <source>
        <dbReference type="Proteomes" id="UP000054549"/>
    </source>
</evidence>
<proteinExistence type="predicted"/>
<gene>
    <name evidence="2" type="ORF">M378DRAFT_159261</name>
</gene>
<dbReference type="HOGENOM" id="CLU_2222583_0_0_1"/>